<sequence length="326" mass="36270">MSDLSDSATNDGRALGMTVSPHDYADAFLWLLDASGGFNPLIKQQLGPKKMRQRIQQLSGILDQPHPGSAARLAITEHKNLIAKITYTAVGNPHHPPNDFAGKIRHALLAHTSFPAPAVMQPQAELKARRITPAALWISEASTHHLLQQKRVHRIALSVAWLKMRTDYNWSKAGAHLGLPYRLTQSIPVFWHEASLTGYTHEALEFLEELTDRVEELTVPIDYHRRRETFKHPQLLENALYSVTGATTEQAPASTEILDLWAHLTGGHPSYPPSSYQRLLISHRRQGHPNNGAHLSPELAAAVIDALLPAAPCLRDEPATWKPPRE</sequence>
<reference evidence="1 2" key="1">
    <citation type="submission" date="2020-07" db="EMBL/GenBank/DDBJ databases">
        <title>Sequencing the genomes of 1000 actinobacteria strains.</title>
        <authorList>
            <person name="Klenk H.-P."/>
        </authorList>
    </citation>
    <scope>NUCLEOTIDE SEQUENCE [LARGE SCALE GENOMIC DNA]</scope>
    <source>
        <strain evidence="1 2">DSM 102047</strain>
    </source>
</reference>
<name>A0A7Y9LUN2_9MICC</name>
<dbReference type="EMBL" id="JACBYQ010000002">
    <property type="protein sequence ID" value="NYE95879.1"/>
    <property type="molecule type" value="Genomic_DNA"/>
</dbReference>
<dbReference type="RefSeq" id="WP_246279596.1">
    <property type="nucleotide sequence ID" value="NZ_JACBYQ010000002.1"/>
</dbReference>
<keyword evidence="2" id="KW-1185">Reference proteome</keyword>
<protein>
    <submittedName>
        <fullName evidence="1">Uncharacterized protein</fullName>
    </submittedName>
</protein>
<dbReference type="AlphaFoldDB" id="A0A7Y9LUN2"/>
<organism evidence="1 2">
    <name type="scientific">Psychromicrobium silvestre</name>
    <dbReference type="NCBI Taxonomy" id="1645614"/>
    <lineage>
        <taxon>Bacteria</taxon>
        <taxon>Bacillati</taxon>
        <taxon>Actinomycetota</taxon>
        <taxon>Actinomycetes</taxon>
        <taxon>Micrococcales</taxon>
        <taxon>Micrococcaceae</taxon>
        <taxon>Psychromicrobium</taxon>
    </lineage>
</organism>
<proteinExistence type="predicted"/>
<dbReference type="Proteomes" id="UP000521748">
    <property type="component" value="Unassembled WGS sequence"/>
</dbReference>
<comment type="caution">
    <text evidence="1">The sequence shown here is derived from an EMBL/GenBank/DDBJ whole genome shotgun (WGS) entry which is preliminary data.</text>
</comment>
<gene>
    <name evidence="1" type="ORF">FHU41_002129</name>
</gene>
<evidence type="ECO:0000313" key="2">
    <source>
        <dbReference type="Proteomes" id="UP000521748"/>
    </source>
</evidence>
<evidence type="ECO:0000313" key="1">
    <source>
        <dbReference type="EMBL" id="NYE95879.1"/>
    </source>
</evidence>
<accession>A0A7Y9LUN2</accession>